<gene>
    <name evidence="2" type="ORF">GM51_2290</name>
</gene>
<dbReference type="SUPFAM" id="SSF54593">
    <property type="entry name" value="Glyoxalase/Bleomycin resistance protein/Dihydroxybiphenyl dioxygenase"/>
    <property type="match status" value="1"/>
</dbReference>
<dbReference type="AlphaFoldDB" id="A0A094R325"/>
<sequence>MASPVKFAHVVLKSPRYAEMLEWWLDFLEGSVRYGNDFISFLSYDDEHHRIAIVNMPHLEARSSESEGLEHFAFTYASLDDLFGQYERMKAKGISPYWTINHGMTLSAYYRDPDGNQVETQVDAMSMHEADAFMSGPLFAANPIGIDVNFDELVSRYRAGESAAAITDYASAGK</sequence>
<reference evidence="2" key="1">
    <citation type="submission" date="2014-06" db="EMBL/GenBank/DDBJ databases">
        <title>Key roles for freshwater Actinobacteria revealed by deep metagenomic sequencing.</title>
        <authorList>
            <person name="Ghai R."/>
            <person name="Mizuno C.M."/>
            <person name="Picazo A."/>
            <person name="Camacho A."/>
            <person name="Rodriguez-Valera F."/>
        </authorList>
    </citation>
    <scope>NUCLEOTIDE SEQUENCE</scope>
</reference>
<protein>
    <submittedName>
        <fullName evidence="2">Biphenyl 2,3-dioxygenase</fullName>
    </submittedName>
</protein>
<name>A0A094R325_9ZZZZ</name>
<dbReference type="GO" id="GO:0051213">
    <property type="term" value="F:dioxygenase activity"/>
    <property type="evidence" value="ECO:0007669"/>
    <property type="project" value="UniProtKB-KW"/>
</dbReference>
<dbReference type="InterPro" id="IPR029068">
    <property type="entry name" value="Glyas_Bleomycin-R_OHBP_Dase"/>
</dbReference>
<proteinExistence type="predicted"/>
<evidence type="ECO:0000259" key="1">
    <source>
        <dbReference type="PROSITE" id="PS51819"/>
    </source>
</evidence>
<dbReference type="Gene3D" id="3.10.180.10">
    <property type="entry name" value="2,3-Dihydroxybiphenyl 1,2-Dioxygenase, domain 1"/>
    <property type="match status" value="1"/>
</dbReference>
<dbReference type="InterPro" id="IPR037523">
    <property type="entry name" value="VOC_core"/>
</dbReference>
<feature type="domain" description="VOC" evidence="1">
    <location>
        <begin position="6"/>
        <end position="123"/>
    </location>
</feature>
<accession>A0A094R325</accession>
<keyword evidence="2" id="KW-0560">Oxidoreductase</keyword>
<keyword evidence="2" id="KW-0223">Dioxygenase</keyword>
<dbReference type="Pfam" id="PF00903">
    <property type="entry name" value="Glyoxalase"/>
    <property type="match status" value="1"/>
</dbReference>
<dbReference type="PROSITE" id="PS51819">
    <property type="entry name" value="VOC"/>
    <property type="match status" value="1"/>
</dbReference>
<evidence type="ECO:0000313" key="2">
    <source>
        <dbReference type="EMBL" id="KGA21411.1"/>
    </source>
</evidence>
<organism evidence="2">
    <name type="scientific">freshwater metagenome</name>
    <dbReference type="NCBI Taxonomy" id="449393"/>
    <lineage>
        <taxon>unclassified sequences</taxon>
        <taxon>metagenomes</taxon>
        <taxon>ecological metagenomes</taxon>
    </lineage>
</organism>
<comment type="caution">
    <text evidence="2">The sequence shown here is derived from an EMBL/GenBank/DDBJ whole genome shotgun (WGS) entry which is preliminary data.</text>
</comment>
<dbReference type="EMBL" id="JNSL01000007">
    <property type="protein sequence ID" value="KGA21411.1"/>
    <property type="molecule type" value="Genomic_DNA"/>
</dbReference>
<dbReference type="InterPro" id="IPR004360">
    <property type="entry name" value="Glyas_Fos-R_dOase_dom"/>
</dbReference>